<name>A0ABU2JEZ7_9ACTN</name>
<protein>
    <submittedName>
        <fullName evidence="3">Amino acid racemase</fullName>
        <ecNumber evidence="3">5.1.1.-</ecNumber>
    </submittedName>
</protein>
<evidence type="ECO:0000256" key="1">
    <source>
        <dbReference type="ARBA" id="ARBA00007847"/>
    </source>
</evidence>
<keyword evidence="2 3" id="KW-0413">Isomerase</keyword>
<dbReference type="InterPro" id="IPR004380">
    <property type="entry name" value="Asp_race"/>
</dbReference>
<dbReference type="InterPro" id="IPR015942">
    <property type="entry name" value="Asp/Glu/hydantoin_racemase"/>
</dbReference>
<comment type="similarity">
    <text evidence="1">Belongs to the aspartate/glutamate racemases family.</text>
</comment>
<gene>
    <name evidence="3" type="ORF">RM423_19425</name>
</gene>
<sequence>MSSVATGDYYRKINDGVNEALGGHERPELLLYSVNFGDIERFVRQERWDDAADYLTDRAMRLQAAGADFVVCGSNTMHRVAPALESALDVPFVHIVDVVADAALRQRVRVLGVLGTRPVMEADFYRERLEGRGIEMLTPTAADRTLVDDVIFDELTQNEFRAESREEYLRIIRELVDRGAQAVLLGCTEICLLVKPEDLPGVTLLDSTQLHVDRVVQLALS</sequence>
<dbReference type="InterPro" id="IPR001920">
    <property type="entry name" value="Asp/Glu_race"/>
</dbReference>
<dbReference type="RefSeq" id="WP_311424701.1">
    <property type="nucleotide sequence ID" value="NZ_JAVREH010000043.1"/>
</dbReference>
<comment type="caution">
    <text evidence="3">The sequence shown here is derived from an EMBL/GenBank/DDBJ whole genome shotgun (WGS) entry which is preliminary data.</text>
</comment>
<dbReference type="PANTHER" id="PTHR21198">
    <property type="entry name" value="GLUTAMATE RACEMASE"/>
    <property type="match status" value="1"/>
</dbReference>
<proteinExistence type="inferred from homology"/>
<dbReference type="EC" id="5.1.1.-" evidence="3"/>
<evidence type="ECO:0000256" key="2">
    <source>
        <dbReference type="ARBA" id="ARBA00023235"/>
    </source>
</evidence>
<evidence type="ECO:0000313" key="4">
    <source>
        <dbReference type="Proteomes" id="UP001183176"/>
    </source>
</evidence>
<organism evidence="3 4">
    <name type="scientific">Jatrophihabitans lederbergiae</name>
    <dbReference type="NCBI Taxonomy" id="3075547"/>
    <lineage>
        <taxon>Bacteria</taxon>
        <taxon>Bacillati</taxon>
        <taxon>Actinomycetota</taxon>
        <taxon>Actinomycetes</taxon>
        <taxon>Jatrophihabitantales</taxon>
        <taxon>Jatrophihabitantaceae</taxon>
        <taxon>Jatrophihabitans</taxon>
    </lineage>
</organism>
<dbReference type="Gene3D" id="3.40.50.1860">
    <property type="match status" value="2"/>
</dbReference>
<dbReference type="PANTHER" id="PTHR21198:SF7">
    <property type="entry name" value="ASPARTATE-GLUTAMATE RACEMASE FAMILY"/>
    <property type="match status" value="1"/>
</dbReference>
<accession>A0ABU2JEZ7</accession>
<dbReference type="SUPFAM" id="SSF53681">
    <property type="entry name" value="Aspartate/glutamate racemase"/>
    <property type="match status" value="2"/>
</dbReference>
<dbReference type="GO" id="GO:0016853">
    <property type="term" value="F:isomerase activity"/>
    <property type="evidence" value="ECO:0007669"/>
    <property type="project" value="UniProtKB-KW"/>
</dbReference>
<dbReference type="EMBL" id="JAVREH010000043">
    <property type="protein sequence ID" value="MDT0263555.1"/>
    <property type="molecule type" value="Genomic_DNA"/>
</dbReference>
<dbReference type="NCBIfam" id="TIGR00035">
    <property type="entry name" value="asp_race"/>
    <property type="match status" value="1"/>
</dbReference>
<reference evidence="4" key="1">
    <citation type="submission" date="2023-07" db="EMBL/GenBank/DDBJ databases">
        <title>30 novel species of actinomycetes from the DSMZ collection.</title>
        <authorList>
            <person name="Nouioui I."/>
        </authorList>
    </citation>
    <scope>NUCLEOTIDE SEQUENCE [LARGE SCALE GENOMIC DNA]</scope>
    <source>
        <strain evidence="4">DSM 44399</strain>
    </source>
</reference>
<dbReference type="Pfam" id="PF01177">
    <property type="entry name" value="Asp_Glu_race"/>
    <property type="match status" value="1"/>
</dbReference>
<evidence type="ECO:0000313" key="3">
    <source>
        <dbReference type="EMBL" id="MDT0263555.1"/>
    </source>
</evidence>
<keyword evidence="4" id="KW-1185">Reference proteome</keyword>
<dbReference type="Proteomes" id="UP001183176">
    <property type="component" value="Unassembled WGS sequence"/>
</dbReference>